<dbReference type="Proteomes" id="UP000823886">
    <property type="component" value="Unassembled WGS sequence"/>
</dbReference>
<dbReference type="SUPFAM" id="SSF88946">
    <property type="entry name" value="Sigma2 domain of RNA polymerase sigma factors"/>
    <property type="match status" value="1"/>
</dbReference>
<dbReference type="CDD" id="cd06171">
    <property type="entry name" value="Sigma70_r4"/>
    <property type="match status" value="1"/>
</dbReference>
<evidence type="ECO:0000313" key="8">
    <source>
        <dbReference type="Proteomes" id="UP000823886"/>
    </source>
</evidence>
<reference evidence="7" key="1">
    <citation type="journal article" date="2021" name="PeerJ">
        <title>Extensive microbial diversity within the chicken gut microbiome revealed by metagenomics and culture.</title>
        <authorList>
            <person name="Gilroy R."/>
            <person name="Ravi A."/>
            <person name="Getino M."/>
            <person name="Pursley I."/>
            <person name="Horton D.L."/>
            <person name="Alikhan N.F."/>
            <person name="Baker D."/>
            <person name="Gharbi K."/>
            <person name="Hall N."/>
            <person name="Watson M."/>
            <person name="Adriaenssens E.M."/>
            <person name="Foster-Nyarko E."/>
            <person name="Jarju S."/>
            <person name="Secka A."/>
            <person name="Antonio M."/>
            <person name="Oren A."/>
            <person name="Chaudhuri R.R."/>
            <person name="La Ragione R."/>
            <person name="Hildebrand F."/>
            <person name="Pallen M.J."/>
        </authorList>
    </citation>
    <scope>NUCLEOTIDE SEQUENCE</scope>
    <source>
        <strain evidence="7">ChiBcec2-3848</strain>
    </source>
</reference>
<protein>
    <submittedName>
        <fullName evidence="7">Sigma-70 family RNA polymerase sigma factor</fullName>
    </submittedName>
</protein>
<dbReference type="AlphaFoldDB" id="A0A9D2PRD5"/>
<dbReference type="Pfam" id="PF04542">
    <property type="entry name" value="Sigma70_r2"/>
    <property type="match status" value="1"/>
</dbReference>
<evidence type="ECO:0000313" key="7">
    <source>
        <dbReference type="EMBL" id="HJC63870.1"/>
    </source>
</evidence>
<dbReference type="InterPro" id="IPR036388">
    <property type="entry name" value="WH-like_DNA-bd_sf"/>
</dbReference>
<sequence length="161" mass="18852">MRSEEEVKRAVEQYADTVRRLCMIHLKNYADTEDIFQTVFLKYALSTAAFESQEHERAWLIRVTINACKDLLKSFFRSRTVSIEEILEQPAAPSEEHREVLEAVLSLPVKYREVIYLHYYEGYTAPEIGRILGKNVNTVYSLMKRAREMLWDRLGGEEDEG</sequence>
<dbReference type="EMBL" id="DWVZ01000130">
    <property type="protein sequence ID" value="HJC63870.1"/>
    <property type="molecule type" value="Genomic_DNA"/>
</dbReference>
<dbReference type="InterPro" id="IPR013249">
    <property type="entry name" value="RNA_pol_sigma70_r4_t2"/>
</dbReference>
<evidence type="ECO:0000256" key="2">
    <source>
        <dbReference type="ARBA" id="ARBA00023015"/>
    </source>
</evidence>
<dbReference type="InterPro" id="IPR039425">
    <property type="entry name" value="RNA_pol_sigma-70-like"/>
</dbReference>
<gene>
    <name evidence="7" type="ORF">H9753_09690</name>
</gene>
<comment type="caution">
    <text evidence="7">The sequence shown here is derived from an EMBL/GenBank/DDBJ whole genome shotgun (WGS) entry which is preliminary data.</text>
</comment>
<dbReference type="SUPFAM" id="SSF88659">
    <property type="entry name" value="Sigma3 and sigma4 domains of RNA polymerase sigma factors"/>
    <property type="match status" value="1"/>
</dbReference>
<dbReference type="InterPro" id="IPR014284">
    <property type="entry name" value="RNA_pol_sigma-70_dom"/>
</dbReference>
<accession>A0A9D2PRD5</accession>
<evidence type="ECO:0000259" key="6">
    <source>
        <dbReference type="Pfam" id="PF08281"/>
    </source>
</evidence>
<keyword evidence="3" id="KW-0731">Sigma factor</keyword>
<dbReference type="Gene3D" id="1.10.1740.10">
    <property type="match status" value="1"/>
</dbReference>
<feature type="domain" description="RNA polymerase sigma-70 region 2" evidence="5">
    <location>
        <begin position="11"/>
        <end position="73"/>
    </location>
</feature>
<dbReference type="Pfam" id="PF08281">
    <property type="entry name" value="Sigma70_r4_2"/>
    <property type="match status" value="1"/>
</dbReference>
<dbReference type="GO" id="GO:0006352">
    <property type="term" value="P:DNA-templated transcription initiation"/>
    <property type="evidence" value="ECO:0007669"/>
    <property type="project" value="InterPro"/>
</dbReference>
<evidence type="ECO:0000256" key="3">
    <source>
        <dbReference type="ARBA" id="ARBA00023082"/>
    </source>
</evidence>
<dbReference type="GO" id="GO:0003677">
    <property type="term" value="F:DNA binding"/>
    <property type="evidence" value="ECO:0007669"/>
    <property type="project" value="InterPro"/>
</dbReference>
<dbReference type="InterPro" id="IPR013325">
    <property type="entry name" value="RNA_pol_sigma_r2"/>
</dbReference>
<proteinExistence type="inferred from homology"/>
<keyword evidence="4" id="KW-0804">Transcription</keyword>
<dbReference type="NCBIfam" id="TIGR02937">
    <property type="entry name" value="sigma70-ECF"/>
    <property type="match status" value="1"/>
</dbReference>
<dbReference type="PANTHER" id="PTHR43133:SF60">
    <property type="entry name" value="RNA POLYMERASE SIGMA FACTOR SIGV"/>
    <property type="match status" value="1"/>
</dbReference>
<keyword evidence="2" id="KW-0805">Transcription regulation</keyword>
<organism evidence="7 8">
    <name type="scientific">Candidatus Blautia merdavium</name>
    <dbReference type="NCBI Taxonomy" id="2838494"/>
    <lineage>
        <taxon>Bacteria</taxon>
        <taxon>Bacillati</taxon>
        <taxon>Bacillota</taxon>
        <taxon>Clostridia</taxon>
        <taxon>Lachnospirales</taxon>
        <taxon>Lachnospiraceae</taxon>
        <taxon>Blautia</taxon>
    </lineage>
</organism>
<dbReference type="PANTHER" id="PTHR43133">
    <property type="entry name" value="RNA POLYMERASE ECF-TYPE SIGMA FACTO"/>
    <property type="match status" value="1"/>
</dbReference>
<dbReference type="InterPro" id="IPR007627">
    <property type="entry name" value="RNA_pol_sigma70_r2"/>
</dbReference>
<evidence type="ECO:0000256" key="4">
    <source>
        <dbReference type="ARBA" id="ARBA00023163"/>
    </source>
</evidence>
<dbReference type="GO" id="GO:0016987">
    <property type="term" value="F:sigma factor activity"/>
    <property type="evidence" value="ECO:0007669"/>
    <property type="project" value="UniProtKB-KW"/>
</dbReference>
<evidence type="ECO:0000256" key="1">
    <source>
        <dbReference type="ARBA" id="ARBA00010641"/>
    </source>
</evidence>
<comment type="similarity">
    <text evidence="1">Belongs to the sigma-70 factor family. ECF subfamily.</text>
</comment>
<name>A0A9D2PRD5_9FIRM</name>
<reference evidence="7" key="2">
    <citation type="submission" date="2021-04" db="EMBL/GenBank/DDBJ databases">
        <authorList>
            <person name="Gilroy R."/>
        </authorList>
    </citation>
    <scope>NUCLEOTIDE SEQUENCE</scope>
    <source>
        <strain evidence="7">ChiBcec2-3848</strain>
    </source>
</reference>
<dbReference type="InterPro" id="IPR013324">
    <property type="entry name" value="RNA_pol_sigma_r3/r4-like"/>
</dbReference>
<dbReference type="Gene3D" id="1.10.10.10">
    <property type="entry name" value="Winged helix-like DNA-binding domain superfamily/Winged helix DNA-binding domain"/>
    <property type="match status" value="1"/>
</dbReference>
<evidence type="ECO:0000259" key="5">
    <source>
        <dbReference type="Pfam" id="PF04542"/>
    </source>
</evidence>
<feature type="domain" description="RNA polymerase sigma factor 70 region 4 type 2" evidence="6">
    <location>
        <begin position="98"/>
        <end position="150"/>
    </location>
</feature>